<feature type="binding site" evidence="3">
    <location>
        <position position="31"/>
    </location>
    <ligand>
        <name>Zn(2+)</name>
        <dbReference type="ChEBI" id="CHEBI:29105"/>
    </ligand>
</feature>
<comment type="function">
    <text evidence="3">Inhibits all the catalytic activities of DNA gyrase by preventing its interaction with DNA. Acts by binding directly to the C-terminal domain of GyrB, which probably disrupts DNA binding by the gyrase.</text>
</comment>
<dbReference type="SUPFAM" id="SSF57716">
    <property type="entry name" value="Glucocorticoid receptor-like (DNA-binding domain)"/>
    <property type="match status" value="1"/>
</dbReference>
<name>A0A853I6V4_9GAMM</name>
<dbReference type="RefSeq" id="WP_180567691.1">
    <property type="nucleotide sequence ID" value="NZ_JACCKB010000006.1"/>
</dbReference>
<dbReference type="InterPro" id="IPR005584">
    <property type="entry name" value="DNA_gyrase_inhibitor_YacG"/>
</dbReference>
<dbReference type="Gene3D" id="3.30.50.10">
    <property type="entry name" value="Erythroid Transcription Factor GATA-1, subunit A"/>
    <property type="match status" value="1"/>
</dbReference>
<comment type="subunit">
    <text evidence="3">Interacts with GyrB.</text>
</comment>
<organism evidence="4 5">
    <name type="scientific">Spartinivicinus marinus</name>
    <dbReference type="NCBI Taxonomy" id="2994442"/>
    <lineage>
        <taxon>Bacteria</taxon>
        <taxon>Pseudomonadati</taxon>
        <taxon>Pseudomonadota</taxon>
        <taxon>Gammaproteobacteria</taxon>
        <taxon>Oceanospirillales</taxon>
        <taxon>Zooshikellaceae</taxon>
        <taxon>Spartinivicinus</taxon>
    </lineage>
</organism>
<keyword evidence="1 3" id="KW-0479">Metal-binding</keyword>
<evidence type="ECO:0000256" key="3">
    <source>
        <dbReference type="HAMAP-Rule" id="MF_00649"/>
    </source>
</evidence>
<dbReference type="NCBIfam" id="NF001638">
    <property type="entry name" value="PRK00418.1"/>
    <property type="match status" value="1"/>
</dbReference>
<accession>A0A853I6V4</accession>
<comment type="cofactor">
    <cofactor evidence="3">
        <name>Zn(2+)</name>
        <dbReference type="ChEBI" id="CHEBI:29105"/>
    </cofactor>
    <text evidence="3">Binds 1 zinc ion.</text>
</comment>
<dbReference type="GO" id="GO:0008270">
    <property type="term" value="F:zinc ion binding"/>
    <property type="evidence" value="ECO:0007669"/>
    <property type="project" value="UniProtKB-UniRule"/>
</dbReference>
<evidence type="ECO:0000313" key="4">
    <source>
        <dbReference type="EMBL" id="NYZ65661.1"/>
    </source>
</evidence>
<keyword evidence="2 3" id="KW-0862">Zinc</keyword>
<dbReference type="GO" id="GO:0006355">
    <property type="term" value="P:regulation of DNA-templated transcription"/>
    <property type="evidence" value="ECO:0007669"/>
    <property type="project" value="InterPro"/>
</dbReference>
<feature type="binding site" evidence="3">
    <location>
        <position position="11"/>
    </location>
    <ligand>
        <name>Zn(2+)</name>
        <dbReference type="ChEBI" id="CHEBI:29105"/>
    </ligand>
</feature>
<feature type="binding site" evidence="3">
    <location>
        <position position="27"/>
    </location>
    <ligand>
        <name>Zn(2+)</name>
        <dbReference type="ChEBI" id="CHEBI:29105"/>
    </ligand>
</feature>
<comment type="caution">
    <text evidence="4">The sequence shown here is derived from an EMBL/GenBank/DDBJ whole genome shotgun (WGS) entry which is preliminary data.</text>
</comment>
<proteinExistence type="inferred from homology"/>
<sequence length="68" mass="7591">MTSAIVKCPTCQKAGPWTPKNEFRPFCSKRCQLIDLGAWADEQHCIPGDPAYLSDNELSTEHPTDQLV</sequence>
<protein>
    <recommendedName>
        <fullName evidence="3">DNA gyrase inhibitor YacG</fullName>
    </recommendedName>
</protein>
<keyword evidence="5" id="KW-1185">Reference proteome</keyword>
<gene>
    <name evidence="3 4" type="primary">yacG</name>
    <name evidence="4" type="ORF">H0A36_06525</name>
</gene>
<evidence type="ECO:0000256" key="2">
    <source>
        <dbReference type="ARBA" id="ARBA00022833"/>
    </source>
</evidence>
<dbReference type="Proteomes" id="UP000569732">
    <property type="component" value="Unassembled WGS sequence"/>
</dbReference>
<dbReference type="HAMAP" id="MF_00649">
    <property type="entry name" value="DNA_gyrase_inhibitor_YacG"/>
    <property type="match status" value="1"/>
</dbReference>
<dbReference type="InterPro" id="IPR013088">
    <property type="entry name" value="Znf_NHR/GATA"/>
</dbReference>
<evidence type="ECO:0000313" key="5">
    <source>
        <dbReference type="Proteomes" id="UP000569732"/>
    </source>
</evidence>
<evidence type="ECO:0000256" key="1">
    <source>
        <dbReference type="ARBA" id="ARBA00022723"/>
    </source>
</evidence>
<dbReference type="Pfam" id="PF03884">
    <property type="entry name" value="YacG"/>
    <property type="match status" value="1"/>
</dbReference>
<dbReference type="PANTHER" id="PTHR36150">
    <property type="entry name" value="DNA GYRASE INHIBITOR YACG"/>
    <property type="match status" value="1"/>
</dbReference>
<dbReference type="AlphaFoldDB" id="A0A853I6V4"/>
<feature type="binding site" evidence="3">
    <location>
        <position position="8"/>
    </location>
    <ligand>
        <name>Zn(2+)</name>
        <dbReference type="ChEBI" id="CHEBI:29105"/>
    </ligand>
</feature>
<dbReference type="EMBL" id="JACCKB010000006">
    <property type="protein sequence ID" value="NYZ65661.1"/>
    <property type="molecule type" value="Genomic_DNA"/>
</dbReference>
<dbReference type="PANTHER" id="PTHR36150:SF1">
    <property type="entry name" value="DNA GYRASE INHIBITOR YACG"/>
    <property type="match status" value="1"/>
</dbReference>
<comment type="similarity">
    <text evidence="3">Belongs to the DNA gyrase inhibitor YacG family.</text>
</comment>
<dbReference type="GO" id="GO:0008657">
    <property type="term" value="F:DNA topoisomerase type II (double strand cut, ATP-hydrolyzing) inhibitor activity"/>
    <property type="evidence" value="ECO:0007669"/>
    <property type="project" value="UniProtKB-UniRule"/>
</dbReference>
<reference evidence="4 5" key="1">
    <citation type="submission" date="2020-07" db="EMBL/GenBank/DDBJ databases">
        <title>Endozoicomonas sp. nov., isolated from sediment.</title>
        <authorList>
            <person name="Gu T."/>
        </authorList>
    </citation>
    <scope>NUCLEOTIDE SEQUENCE [LARGE SCALE GENOMIC DNA]</scope>
    <source>
        <strain evidence="4 5">SM1973</strain>
    </source>
</reference>